<evidence type="ECO:0000256" key="8">
    <source>
        <dbReference type="ARBA" id="ARBA00023136"/>
    </source>
</evidence>
<dbReference type="CDD" id="cd04190">
    <property type="entry name" value="Chitin_synth_C"/>
    <property type="match status" value="1"/>
</dbReference>
<keyword evidence="6 11" id="KW-0812">Transmembrane</keyword>
<dbReference type="Pfam" id="PF03142">
    <property type="entry name" value="Chitin_synth_2"/>
    <property type="match status" value="1"/>
</dbReference>
<dbReference type="EC" id="2.4.1.16" evidence="2"/>
<feature type="region of interest" description="Disordered" evidence="10">
    <location>
        <begin position="1316"/>
        <end position="1340"/>
    </location>
</feature>
<feature type="transmembrane region" description="Helical" evidence="11">
    <location>
        <begin position="920"/>
        <end position="940"/>
    </location>
</feature>
<keyword evidence="14" id="KW-1185">Reference proteome</keyword>
<evidence type="ECO:0000256" key="3">
    <source>
        <dbReference type="ARBA" id="ARBA00022475"/>
    </source>
</evidence>
<evidence type="ECO:0000256" key="2">
    <source>
        <dbReference type="ARBA" id="ARBA00012543"/>
    </source>
</evidence>
<evidence type="ECO:0000256" key="1">
    <source>
        <dbReference type="ARBA" id="ARBA00004651"/>
    </source>
</evidence>
<dbReference type="InterPro" id="IPR054295">
    <property type="entry name" value="CHS4-like_dom"/>
</dbReference>
<dbReference type="OrthoDB" id="370884at2759"/>
<evidence type="ECO:0000256" key="6">
    <source>
        <dbReference type="ARBA" id="ARBA00022692"/>
    </source>
</evidence>
<dbReference type="Pfam" id="PF22997">
    <property type="entry name" value="CHS4"/>
    <property type="match status" value="1"/>
</dbReference>
<feature type="transmembrane region" description="Helical" evidence="11">
    <location>
        <begin position="895"/>
        <end position="913"/>
    </location>
</feature>
<feature type="domain" description="Chitin synthase 4-like" evidence="12">
    <location>
        <begin position="326"/>
        <end position="395"/>
    </location>
</feature>
<evidence type="ECO:0000256" key="5">
    <source>
        <dbReference type="ARBA" id="ARBA00022679"/>
    </source>
</evidence>
<evidence type="ECO:0000313" key="13">
    <source>
        <dbReference type="EMBL" id="ORY10917.1"/>
    </source>
</evidence>
<proteinExistence type="predicted"/>
<dbReference type="EMBL" id="MCOG01000387">
    <property type="protein sequence ID" value="ORY10917.1"/>
    <property type="molecule type" value="Genomic_DNA"/>
</dbReference>
<evidence type="ECO:0000313" key="14">
    <source>
        <dbReference type="Proteomes" id="UP000193920"/>
    </source>
</evidence>
<keyword evidence="4" id="KW-0328">Glycosyltransferase</keyword>
<name>A0A1Y1ZLM2_9FUNG</name>
<evidence type="ECO:0000256" key="4">
    <source>
        <dbReference type="ARBA" id="ARBA00022676"/>
    </source>
</evidence>
<keyword evidence="7 11" id="KW-1133">Transmembrane helix</keyword>
<sequence length="1340" mass="154847">MKTTGKPNNIAIEISDIGEDFSEVTTYPFDDANIEGEKELIFSSKNKNISPHNLNQSPFPSSPNANNNYKKNNNSRKKNIRDYLSGYSNNFENRQKRLKPKVTANYVEMESSTELQDYWSLFAKTVTCCVFPICLKKCGMSSEAVQMAWREKITMVFIYLFMMALTGYFTFGIQKTICQTTSNNFNPWRTINKDQTFKINKLKGPIIRGYIYDYNELKNMGLQVPGVFNNSNLNSIYLEKSHGYFKSSCKKFIGNRNTCHLYEPKEAEVPCNDIRVLDYVKIKPNKQLYTWDDLEIFRKRNNKELKNDVNQWEERPRTQEDYNIINNSNLLVFNGAVLNITNILNGSKHNSSITNSMIGNLRSLIGKDATLYISRTLKYNTNSDISCLLEQNIVGYIDKKTVGCFISQVYIYTTLVLILGVVLVRFIMAIVFRYFMAPRLFKKKHYNTNMNGPRTNLNTIRAISYHSKDVALKNSSNDTLMYLDRNMNPFDHDIFSGQESQDNEDDSADDENQELYTICLVTCYSEGKRGLRNTLNSLASTKYDDTKKLLFIIADGLIKGEGNDQLTCDIILSFISENYHQYKNPRSQMPEPQSYVSIGIGNKLKNMARVHAGTYTSLDRTHTCPVIVVVKCGNPEEANDPKPGNRGKRDSQVILMNFLNRVIFNDRMTPLDYELTYQIQKTANVFPDRYDLVLMVDADTKVKPESLNYMVKAMVCDEKIMGLCGETRVYNKTDSFITQIQVFEYYISHHLSKAFESVFGGVTCLPGCFCMYRIKSRKPNTNYIIPILANPDIIAEYSQNIVKSLHQKNLLLLGEDRFLSTLMLKTFPKRKMMFVPQARCKTIVPDTFKVLLSQRRRWINSTVHNLVKLVFVNDLCGTFCFSMQFVIFFELCGTVVLPAALCFTIYILISFIFSNTLEILPMILLLVILGLPGVLIFVTFNNWHYFLWMIIYLIALPIWNFILPLYAVWHMDDFSWGETRKISSSGYKNNSNGNGNGNDKDNDNEFSSDVTELNHTRDENKNKRVPFKHWSEYEYERLLETKPKGSSSSSLLPEQGFKGTTLSMGHALTGSSLTSTLIPLNMNSNSTMYSTLISNYNHNGGSNSKINYHDLYQRSQYTTNTELYHHFNKKNSEIDKFESIIGKSDISEIRKSDMISNTKKLHFHDKNILSSLGNDDNTTRNYNAMKNTGREHYFEMNDSSILNNIFNTNPYKNHKIDHSNINVINEYKTNNNNAKVVDHHDNYQPQIMNNFSRETRSNHGHYNDDLDMTNIRNLRNESFKYSNNNSSVRDNERDKPHYYYNQKGFQEDLYHNKEKSKDNKYPSAKVENISSRHCSRNIFH</sequence>
<keyword evidence="8 11" id="KW-0472">Membrane</keyword>
<feature type="transmembrane region" description="Helical" evidence="11">
    <location>
        <begin position="946"/>
        <end position="969"/>
    </location>
</feature>
<dbReference type="PANTHER" id="PTHR22914:SF16">
    <property type="entry name" value="CHITIN SYNTHASE 3"/>
    <property type="match status" value="1"/>
</dbReference>
<dbReference type="InterPro" id="IPR004835">
    <property type="entry name" value="Chitin_synth"/>
</dbReference>
<comment type="caution">
    <text evidence="13">The sequence shown here is derived from an EMBL/GenBank/DDBJ whole genome shotgun (WGS) entry which is preliminary data.</text>
</comment>
<keyword evidence="9" id="KW-0325">Glycoprotein</keyword>
<evidence type="ECO:0000256" key="11">
    <source>
        <dbReference type="SAM" id="Phobius"/>
    </source>
</evidence>
<accession>A0A1Y1ZLM2</accession>
<evidence type="ECO:0000256" key="10">
    <source>
        <dbReference type="SAM" id="MobiDB-lite"/>
    </source>
</evidence>
<feature type="compositionally biased region" description="Low complexity" evidence="10">
    <location>
        <begin position="55"/>
        <end position="72"/>
    </location>
</feature>
<dbReference type="Proteomes" id="UP000193920">
    <property type="component" value="Unassembled WGS sequence"/>
</dbReference>
<dbReference type="GO" id="GO:0006031">
    <property type="term" value="P:chitin biosynthetic process"/>
    <property type="evidence" value="ECO:0007669"/>
    <property type="project" value="TreeGrafter"/>
</dbReference>
<evidence type="ECO:0000259" key="12">
    <source>
        <dbReference type="Pfam" id="PF22997"/>
    </source>
</evidence>
<dbReference type="PANTHER" id="PTHR22914">
    <property type="entry name" value="CHITIN SYNTHASE"/>
    <property type="match status" value="1"/>
</dbReference>
<protein>
    <recommendedName>
        <fullName evidence="2">chitin synthase</fullName>
        <ecNumber evidence="2">2.4.1.16</ecNumber>
    </recommendedName>
</protein>
<evidence type="ECO:0000256" key="9">
    <source>
        <dbReference type="ARBA" id="ARBA00023180"/>
    </source>
</evidence>
<dbReference type="GO" id="GO:0030428">
    <property type="term" value="C:cell septum"/>
    <property type="evidence" value="ECO:0007669"/>
    <property type="project" value="TreeGrafter"/>
</dbReference>
<feature type="region of interest" description="Disordered" evidence="10">
    <location>
        <begin position="52"/>
        <end position="75"/>
    </location>
</feature>
<dbReference type="STRING" id="1754190.A0A1Y1ZLM2"/>
<dbReference type="SUPFAM" id="SSF53448">
    <property type="entry name" value="Nucleotide-diphospho-sugar transferases"/>
    <property type="match status" value="1"/>
</dbReference>
<keyword evidence="5" id="KW-0808">Transferase</keyword>
<dbReference type="InterPro" id="IPR029044">
    <property type="entry name" value="Nucleotide-diphossugar_trans"/>
</dbReference>
<dbReference type="GO" id="GO:0005886">
    <property type="term" value="C:plasma membrane"/>
    <property type="evidence" value="ECO:0007669"/>
    <property type="project" value="UniProtKB-SubCell"/>
</dbReference>
<feature type="region of interest" description="Disordered" evidence="10">
    <location>
        <begin position="987"/>
        <end position="1018"/>
    </location>
</feature>
<keyword evidence="3" id="KW-1003">Cell membrane</keyword>
<gene>
    <name evidence="13" type="ORF">LY90DRAFT_677944</name>
</gene>
<feature type="transmembrane region" description="Helical" evidence="11">
    <location>
        <begin position="156"/>
        <end position="173"/>
    </location>
</feature>
<reference evidence="13 14" key="1">
    <citation type="submission" date="2016-08" db="EMBL/GenBank/DDBJ databases">
        <title>A Parts List for Fungal Cellulosomes Revealed by Comparative Genomics.</title>
        <authorList>
            <consortium name="DOE Joint Genome Institute"/>
            <person name="Haitjema C.H."/>
            <person name="Gilmore S.P."/>
            <person name="Henske J.K."/>
            <person name="Solomon K.V."/>
            <person name="De Groot R."/>
            <person name="Kuo A."/>
            <person name="Mondo S.J."/>
            <person name="Salamov A.A."/>
            <person name="Labutti K."/>
            <person name="Zhao Z."/>
            <person name="Chiniquy J."/>
            <person name="Barry K."/>
            <person name="Brewer H.M."/>
            <person name="Purvine S.O."/>
            <person name="Wright A.T."/>
            <person name="Boxma B."/>
            <person name="Van Alen T."/>
            <person name="Hackstein J.H."/>
            <person name="Baker S.E."/>
            <person name="Grigoriev I.V."/>
            <person name="O'Malley M.A."/>
        </authorList>
    </citation>
    <scope>NUCLEOTIDE SEQUENCE [LARGE SCALE GENOMIC DNA]</scope>
    <source>
        <strain evidence="13 14">G1</strain>
    </source>
</reference>
<feature type="transmembrane region" description="Helical" evidence="11">
    <location>
        <begin position="409"/>
        <end position="435"/>
    </location>
</feature>
<evidence type="ECO:0000256" key="7">
    <source>
        <dbReference type="ARBA" id="ARBA00022989"/>
    </source>
</evidence>
<dbReference type="GO" id="GO:0004100">
    <property type="term" value="F:chitin synthase activity"/>
    <property type="evidence" value="ECO:0007669"/>
    <property type="project" value="UniProtKB-EC"/>
</dbReference>
<comment type="subcellular location">
    <subcellularLocation>
        <location evidence="1">Cell membrane</location>
        <topology evidence="1">Multi-pass membrane protein</topology>
    </subcellularLocation>
</comment>
<organism evidence="13 14">
    <name type="scientific">Neocallimastix californiae</name>
    <dbReference type="NCBI Taxonomy" id="1754190"/>
    <lineage>
        <taxon>Eukaryota</taxon>
        <taxon>Fungi</taxon>
        <taxon>Fungi incertae sedis</taxon>
        <taxon>Chytridiomycota</taxon>
        <taxon>Chytridiomycota incertae sedis</taxon>
        <taxon>Neocallimastigomycetes</taxon>
        <taxon>Neocallimastigales</taxon>
        <taxon>Neocallimastigaceae</taxon>
        <taxon>Neocallimastix</taxon>
    </lineage>
</organism>